<comment type="caution">
    <text evidence="3">The sequence shown here is derived from an EMBL/GenBank/DDBJ whole genome shotgun (WGS) entry which is preliminary data.</text>
</comment>
<evidence type="ECO:0000313" key="4">
    <source>
        <dbReference type="Proteomes" id="UP001301769"/>
    </source>
</evidence>
<sequence length="283" mass="31639">MSSEKVPFIDLEDQRQPIPAPSSRQQQNAGSTLSGSAYQMRQQELGNSLPSGNISNPNNARSSTPSTVSSPAPTGFSFQPPRGQPDRHVAILRERDITIRRIHSMFSIIFFIATVHPFAPISWLLCGYGGYGAEIADWLVGDLLLACACFFHFQIASRTQVLVIDPPSFGGLLARRTFIRGGQVVTSAGIIPSVVYDPGWYWKGVCAVEWTIFGVVNFYFVGNEIVRRVVAVLGVMVWWYIGWPATPENLKNVAWGYVRQFWFWMMASRIFRGGWVGIVRFGR</sequence>
<feature type="compositionally biased region" description="Polar residues" evidence="1">
    <location>
        <begin position="22"/>
        <end position="61"/>
    </location>
</feature>
<feature type="compositionally biased region" description="Low complexity" evidence="1">
    <location>
        <begin position="62"/>
        <end position="74"/>
    </location>
</feature>
<feature type="transmembrane region" description="Helical" evidence="2">
    <location>
        <begin position="201"/>
        <end position="220"/>
    </location>
</feature>
<keyword evidence="2" id="KW-0472">Membrane</keyword>
<keyword evidence="2" id="KW-1133">Transmembrane helix</keyword>
<dbReference type="EMBL" id="MU858284">
    <property type="protein sequence ID" value="KAK4207611.1"/>
    <property type="molecule type" value="Genomic_DNA"/>
</dbReference>
<dbReference type="AlphaFoldDB" id="A0AAN6XVY0"/>
<feature type="region of interest" description="Disordered" evidence="1">
    <location>
        <begin position="1"/>
        <end position="87"/>
    </location>
</feature>
<reference evidence="3" key="2">
    <citation type="submission" date="2023-05" db="EMBL/GenBank/DDBJ databases">
        <authorList>
            <consortium name="Lawrence Berkeley National Laboratory"/>
            <person name="Steindorff A."/>
            <person name="Hensen N."/>
            <person name="Bonometti L."/>
            <person name="Westerberg I."/>
            <person name="Brannstrom I.O."/>
            <person name="Guillou S."/>
            <person name="Cros-Aarteil S."/>
            <person name="Calhoun S."/>
            <person name="Haridas S."/>
            <person name="Kuo A."/>
            <person name="Mondo S."/>
            <person name="Pangilinan J."/>
            <person name="Riley R."/>
            <person name="Labutti K."/>
            <person name="Andreopoulos B."/>
            <person name="Lipzen A."/>
            <person name="Chen C."/>
            <person name="Yanf M."/>
            <person name="Daum C."/>
            <person name="Ng V."/>
            <person name="Clum A."/>
            <person name="Ohm R."/>
            <person name="Martin F."/>
            <person name="Silar P."/>
            <person name="Natvig D."/>
            <person name="Lalanne C."/>
            <person name="Gautier V."/>
            <person name="Ament-Velasquez S.L."/>
            <person name="Kruys A."/>
            <person name="Hutchinson M.I."/>
            <person name="Powell A.J."/>
            <person name="Barry K."/>
            <person name="Miller A.N."/>
            <person name="Grigoriev I.V."/>
            <person name="Debuchy R."/>
            <person name="Gladieux P."/>
            <person name="Thoren M.H."/>
            <person name="Johannesson H."/>
        </authorList>
    </citation>
    <scope>NUCLEOTIDE SEQUENCE</scope>
    <source>
        <strain evidence="3">PSN293</strain>
    </source>
</reference>
<evidence type="ECO:0000256" key="2">
    <source>
        <dbReference type="SAM" id="Phobius"/>
    </source>
</evidence>
<feature type="transmembrane region" description="Helical" evidence="2">
    <location>
        <begin position="261"/>
        <end position="281"/>
    </location>
</feature>
<evidence type="ECO:0000256" key="1">
    <source>
        <dbReference type="SAM" id="MobiDB-lite"/>
    </source>
</evidence>
<protein>
    <submittedName>
        <fullName evidence="3">Uncharacterized protein</fullName>
    </submittedName>
</protein>
<accession>A0AAN6XVY0</accession>
<name>A0AAN6XVY0_9PEZI</name>
<dbReference type="Proteomes" id="UP001301769">
    <property type="component" value="Unassembled WGS sequence"/>
</dbReference>
<reference evidence="3" key="1">
    <citation type="journal article" date="2023" name="Mol. Phylogenet. Evol.">
        <title>Genome-scale phylogeny and comparative genomics of the fungal order Sordariales.</title>
        <authorList>
            <person name="Hensen N."/>
            <person name="Bonometti L."/>
            <person name="Westerberg I."/>
            <person name="Brannstrom I.O."/>
            <person name="Guillou S."/>
            <person name="Cros-Aarteil S."/>
            <person name="Calhoun S."/>
            <person name="Haridas S."/>
            <person name="Kuo A."/>
            <person name="Mondo S."/>
            <person name="Pangilinan J."/>
            <person name="Riley R."/>
            <person name="LaButti K."/>
            <person name="Andreopoulos B."/>
            <person name="Lipzen A."/>
            <person name="Chen C."/>
            <person name="Yan M."/>
            <person name="Daum C."/>
            <person name="Ng V."/>
            <person name="Clum A."/>
            <person name="Steindorff A."/>
            <person name="Ohm R.A."/>
            <person name="Martin F."/>
            <person name="Silar P."/>
            <person name="Natvig D.O."/>
            <person name="Lalanne C."/>
            <person name="Gautier V."/>
            <person name="Ament-Velasquez S.L."/>
            <person name="Kruys A."/>
            <person name="Hutchinson M.I."/>
            <person name="Powell A.J."/>
            <person name="Barry K."/>
            <person name="Miller A.N."/>
            <person name="Grigoriev I.V."/>
            <person name="Debuchy R."/>
            <person name="Gladieux P."/>
            <person name="Hiltunen Thoren M."/>
            <person name="Johannesson H."/>
        </authorList>
    </citation>
    <scope>NUCLEOTIDE SEQUENCE</scope>
    <source>
        <strain evidence="3">PSN293</strain>
    </source>
</reference>
<evidence type="ECO:0000313" key="3">
    <source>
        <dbReference type="EMBL" id="KAK4207611.1"/>
    </source>
</evidence>
<keyword evidence="4" id="KW-1185">Reference proteome</keyword>
<gene>
    <name evidence="3" type="ORF">QBC37DRAFT_433176</name>
</gene>
<feature type="transmembrane region" description="Helical" evidence="2">
    <location>
        <begin position="225"/>
        <end position="241"/>
    </location>
</feature>
<feature type="transmembrane region" description="Helical" evidence="2">
    <location>
        <begin position="102"/>
        <end position="123"/>
    </location>
</feature>
<proteinExistence type="predicted"/>
<keyword evidence="2" id="KW-0812">Transmembrane</keyword>
<organism evidence="3 4">
    <name type="scientific">Rhypophila decipiens</name>
    <dbReference type="NCBI Taxonomy" id="261697"/>
    <lineage>
        <taxon>Eukaryota</taxon>
        <taxon>Fungi</taxon>
        <taxon>Dikarya</taxon>
        <taxon>Ascomycota</taxon>
        <taxon>Pezizomycotina</taxon>
        <taxon>Sordariomycetes</taxon>
        <taxon>Sordariomycetidae</taxon>
        <taxon>Sordariales</taxon>
        <taxon>Naviculisporaceae</taxon>
        <taxon>Rhypophila</taxon>
    </lineage>
</organism>